<dbReference type="GO" id="GO:0031119">
    <property type="term" value="P:tRNA pseudouridine synthesis"/>
    <property type="evidence" value="ECO:0007669"/>
    <property type="project" value="TreeGrafter"/>
</dbReference>
<dbReference type="Proteomes" id="UP001152799">
    <property type="component" value="Chromosome 1"/>
</dbReference>
<evidence type="ECO:0000256" key="4">
    <source>
        <dbReference type="PIRSR" id="PIRSR001430-1"/>
    </source>
</evidence>
<gene>
    <name evidence="8" type="ORF">CEUTPL_LOCUS736</name>
</gene>
<organism evidence="8 9">
    <name type="scientific">Ceutorhynchus assimilis</name>
    <name type="common">cabbage seed weevil</name>
    <dbReference type="NCBI Taxonomy" id="467358"/>
    <lineage>
        <taxon>Eukaryota</taxon>
        <taxon>Metazoa</taxon>
        <taxon>Ecdysozoa</taxon>
        <taxon>Arthropoda</taxon>
        <taxon>Hexapoda</taxon>
        <taxon>Insecta</taxon>
        <taxon>Pterygota</taxon>
        <taxon>Neoptera</taxon>
        <taxon>Endopterygota</taxon>
        <taxon>Coleoptera</taxon>
        <taxon>Polyphaga</taxon>
        <taxon>Cucujiformia</taxon>
        <taxon>Curculionidae</taxon>
        <taxon>Ceutorhynchinae</taxon>
        <taxon>Ceutorhynchus</taxon>
    </lineage>
</organism>
<dbReference type="InterPro" id="IPR020095">
    <property type="entry name" value="PsdUridine_synth_TruA_C"/>
</dbReference>
<dbReference type="EC" id="5.4.99.12" evidence="6"/>
<dbReference type="AlphaFoldDB" id="A0A9N9M995"/>
<dbReference type="Gene3D" id="3.30.70.660">
    <property type="entry name" value="Pseudouridine synthase I, catalytic domain, C-terminal subdomain"/>
    <property type="match status" value="1"/>
</dbReference>
<proteinExistence type="inferred from homology"/>
<dbReference type="SUPFAM" id="SSF55120">
    <property type="entry name" value="Pseudouridine synthase"/>
    <property type="match status" value="1"/>
</dbReference>
<dbReference type="PIRSF" id="PIRSF001430">
    <property type="entry name" value="tRNA_psdUrid_synth"/>
    <property type="match status" value="1"/>
</dbReference>
<evidence type="ECO:0000256" key="3">
    <source>
        <dbReference type="ARBA" id="ARBA00023235"/>
    </source>
</evidence>
<evidence type="ECO:0000313" key="9">
    <source>
        <dbReference type="Proteomes" id="UP001152799"/>
    </source>
</evidence>
<dbReference type="GO" id="GO:0003723">
    <property type="term" value="F:RNA binding"/>
    <property type="evidence" value="ECO:0007669"/>
    <property type="project" value="InterPro"/>
</dbReference>
<accession>A0A9N9M995</accession>
<evidence type="ECO:0000259" key="7">
    <source>
        <dbReference type="Pfam" id="PF01416"/>
    </source>
</evidence>
<comment type="similarity">
    <text evidence="1 6">Belongs to the tRNA pseudouridine synthase TruA family.</text>
</comment>
<dbReference type="InterPro" id="IPR001406">
    <property type="entry name" value="PsdUridine_synth_TruA"/>
</dbReference>
<protein>
    <recommendedName>
        <fullName evidence="6">tRNA pseudouridine synthase</fullName>
        <ecNumber evidence="6">5.4.99.12</ecNumber>
    </recommendedName>
</protein>
<dbReference type="InterPro" id="IPR020094">
    <property type="entry name" value="TruA/RsuA/RluB/E/F_N"/>
</dbReference>
<dbReference type="GO" id="GO:0160147">
    <property type="term" value="F:tRNA pseudouridine(38-40) synthase activity"/>
    <property type="evidence" value="ECO:0007669"/>
    <property type="project" value="UniProtKB-EC"/>
</dbReference>
<sequence length="303" mass="35168">MSIQRYLVHLAYIGTPFRGSQRQIKGGTPRQHDPTTIQGMMEMGLQYLNPISDTIVFMASRTDAGVHALNTTCHFDLHRPVESVYEPNQLTYRLNKFMAYKEVPIRILDTKLVPDDFHCRQNAVSRTYLYRLIIGRHDQEKLNSCSHFMPIEEHNRAYFHCDSYFDINSMREAANMFVGFHDFRTFMGKVRDNDRLTRREISSIEIIERSKSEVGVAPSFSWPKIAIRNSGEESHSIVDIYFKGKGFLYKQVRRTAGTLLSAAVGRITLRDIKFMLEIPSKHSWIPKIRSLPGYGLYLCEIEY</sequence>
<evidence type="ECO:0000256" key="2">
    <source>
        <dbReference type="ARBA" id="ARBA00022694"/>
    </source>
</evidence>
<dbReference type="InterPro" id="IPR020103">
    <property type="entry name" value="PsdUridine_synth_cat_dom_sf"/>
</dbReference>
<feature type="active site" description="Nucleophile" evidence="4">
    <location>
        <position position="63"/>
    </location>
</feature>
<feature type="binding site" evidence="5">
    <location>
        <position position="128"/>
    </location>
    <ligand>
        <name>substrate</name>
    </ligand>
</feature>
<dbReference type="Pfam" id="PF01416">
    <property type="entry name" value="PseudoU_synth_1"/>
    <property type="match status" value="1"/>
</dbReference>
<evidence type="ECO:0000256" key="6">
    <source>
        <dbReference type="RuleBase" id="RU003792"/>
    </source>
</evidence>
<name>A0A9N9M995_9CUCU</name>
<dbReference type="OrthoDB" id="271910at2759"/>
<comment type="catalytic activity">
    <reaction evidence="6">
        <text>uridine(38/39/40) in tRNA = pseudouridine(38/39/40) in tRNA</text>
        <dbReference type="Rhea" id="RHEA:22376"/>
        <dbReference type="Rhea" id="RHEA-COMP:10085"/>
        <dbReference type="Rhea" id="RHEA-COMP:10087"/>
        <dbReference type="ChEBI" id="CHEBI:65314"/>
        <dbReference type="ChEBI" id="CHEBI:65315"/>
        <dbReference type="EC" id="5.4.99.12"/>
    </reaction>
</comment>
<evidence type="ECO:0000313" key="8">
    <source>
        <dbReference type="EMBL" id="CAG9760000.1"/>
    </source>
</evidence>
<dbReference type="EMBL" id="OU892277">
    <property type="protein sequence ID" value="CAG9760000.1"/>
    <property type="molecule type" value="Genomic_DNA"/>
</dbReference>
<dbReference type="Gene3D" id="3.30.70.580">
    <property type="entry name" value="Pseudouridine synthase I, catalytic domain, N-terminal subdomain"/>
    <property type="match status" value="1"/>
</dbReference>
<dbReference type="PANTHER" id="PTHR11142">
    <property type="entry name" value="PSEUDOURIDYLATE SYNTHASE"/>
    <property type="match status" value="1"/>
</dbReference>
<dbReference type="PANTHER" id="PTHR11142:SF0">
    <property type="entry name" value="TRNA PSEUDOURIDINE SYNTHASE-LIKE 1"/>
    <property type="match status" value="1"/>
</dbReference>
<evidence type="ECO:0000256" key="1">
    <source>
        <dbReference type="ARBA" id="ARBA00009375"/>
    </source>
</evidence>
<keyword evidence="2 6" id="KW-0819">tRNA processing</keyword>
<keyword evidence="9" id="KW-1185">Reference proteome</keyword>
<reference evidence="8" key="1">
    <citation type="submission" date="2022-01" db="EMBL/GenBank/DDBJ databases">
        <authorList>
            <person name="King R."/>
        </authorList>
    </citation>
    <scope>NUCLEOTIDE SEQUENCE</scope>
</reference>
<keyword evidence="3 6" id="KW-0413">Isomerase</keyword>
<feature type="domain" description="Pseudouridine synthase I TruA alpha/beta" evidence="7">
    <location>
        <begin position="173"/>
        <end position="303"/>
    </location>
</feature>
<dbReference type="HAMAP" id="MF_00171">
    <property type="entry name" value="TruA"/>
    <property type="match status" value="1"/>
</dbReference>
<dbReference type="InterPro" id="IPR020097">
    <property type="entry name" value="PsdUridine_synth_TruA_a/b_dom"/>
</dbReference>
<evidence type="ECO:0000256" key="5">
    <source>
        <dbReference type="PIRSR" id="PIRSR001430-2"/>
    </source>
</evidence>